<reference evidence="1 2" key="1">
    <citation type="journal article" date="2008" name="PLoS ONE">
        <title>Genome sequence of Brucella abortus vaccine strain S19 compared to virulent strains yields candidate virulence genes.</title>
        <authorList>
            <person name="Crasta O.R."/>
            <person name="Folkerts O."/>
            <person name="Fei Z."/>
            <person name="Mane S.P."/>
            <person name="Evans C."/>
            <person name="Martino-Catt S."/>
            <person name="Bricker B."/>
            <person name="Yu G."/>
            <person name="Du L."/>
            <person name="Sobral B.W."/>
        </authorList>
    </citation>
    <scope>NUCLEOTIDE SEQUENCE [LARGE SCALE GENOMIC DNA]</scope>
    <source>
        <strain evidence="1 2">S19</strain>
    </source>
</reference>
<accession>A0A0F6AP01</accession>
<dbReference type="KEGG" id="bmc:BAbS19_I02510"/>
<organism evidence="1 2">
    <name type="scientific">Brucella abortus (strain S19)</name>
    <dbReference type="NCBI Taxonomy" id="430066"/>
    <lineage>
        <taxon>Bacteria</taxon>
        <taxon>Pseudomonadati</taxon>
        <taxon>Pseudomonadota</taxon>
        <taxon>Alphaproteobacteria</taxon>
        <taxon>Hyphomicrobiales</taxon>
        <taxon>Brucellaceae</taxon>
        <taxon>Brucella/Ochrobactrum group</taxon>
        <taxon>Brucella</taxon>
    </lineage>
</organism>
<dbReference type="Proteomes" id="UP000002565">
    <property type="component" value="Chromosome 1"/>
</dbReference>
<dbReference type="HOGENOM" id="CLU_2354318_0_0_5"/>
<protein>
    <submittedName>
        <fullName evidence="1">Uncharacterized protein</fullName>
    </submittedName>
</protein>
<sequence length="96" mass="10562">MTEQTIPANAEGLSNGKQKKETLLEQAKKANETASTVYAMIGICRAAAEFADDQDGYLLAQHVPANLSRVLETVNEMVLDMVEVLERVIIEERARA</sequence>
<evidence type="ECO:0000313" key="2">
    <source>
        <dbReference type="Proteomes" id="UP000002565"/>
    </source>
</evidence>
<evidence type="ECO:0000313" key="1">
    <source>
        <dbReference type="EMBL" id="ACD71794.1"/>
    </source>
</evidence>
<name>A0A0F6AP01_BRUA1</name>
<dbReference type="AlphaFoldDB" id="A0A0F6AP01"/>
<dbReference type="RefSeq" id="WP_002965523.1">
    <property type="nucleotide sequence ID" value="NC_010742.1"/>
</dbReference>
<dbReference type="EMBL" id="CP000887">
    <property type="protein sequence ID" value="ACD71794.1"/>
    <property type="molecule type" value="Genomic_DNA"/>
</dbReference>
<dbReference type="PATRIC" id="fig|359391.4.peg.287"/>
<gene>
    <name evidence="1" type="ordered locus">BAbS19_I02510</name>
</gene>
<proteinExistence type="predicted"/>
<dbReference type="GeneID" id="93017280"/>